<evidence type="ECO:0000313" key="2">
    <source>
        <dbReference type="EMBL" id="CAF4610512.1"/>
    </source>
</evidence>
<protein>
    <submittedName>
        <fullName evidence="2">Uncharacterized protein</fullName>
    </submittedName>
</protein>
<dbReference type="EMBL" id="CAJOBS010000606">
    <property type="protein sequence ID" value="CAF4610512.1"/>
    <property type="molecule type" value="Genomic_DNA"/>
</dbReference>
<evidence type="ECO:0000313" key="1">
    <source>
        <dbReference type="EMBL" id="CAF3797469.1"/>
    </source>
</evidence>
<name>A0A821CIP1_9BILA</name>
<sequence length="118" mass="14023">MLPNSRRQSHSFITVRKRWSSKNHSSSDDSIYSMHISDAEKLDLNDFNFKDKMKISGIADIYELYKCYGNIRYLSVLICFTLRDFNISCQDTGTFLKDIGYFTRETVYNWLTTYRKSR</sequence>
<evidence type="ECO:0000313" key="3">
    <source>
        <dbReference type="Proteomes" id="UP000663838"/>
    </source>
</evidence>
<dbReference type="AlphaFoldDB" id="A0A821CIP1"/>
<reference evidence="2" key="1">
    <citation type="submission" date="2021-02" db="EMBL/GenBank/DDBJ databases">
        <authorList>
            <person name="Nowell W R."/>
        </authorList>
    </citation>
    <scope>NUCLEOTIDE SEQUENCE</scope>
</reference>
<proteinExistence type="predicted"/>
<comment type="caution">
    <text evidence="2">The sequence shown here is derived from an EMBL/GenBank/DDBJ whole genome shotgun (WGS) entry which is preliminary data.</text>
</comment>
<dbReference type="Proteomes" id="UP000663865">
    <property type="component" value="Unassembled WGS sequence"/>
</dbReference>
<dbReference type="EMBL" id="CAJNYV010006045">
    <property type="protein sequence ID" value="CAF3797469.1"/>
    <property type="molecule type" value="Genomic_DNA"/>
</dbReference>
<accession>A0A821CIP1</accession>
<gene>
    <name evidence="1" type="ORF">KIK155_LOCUS32234</name>
    <name evidence="2" type="ORF">TOA249_LOCUS11253</name>
</gene>
<organism evidence="2 3">
    <name type="scientific">Rotaria socialis</name>
    <dbReference type="NCBI Taxonomy" id="392032"/>
    <lineage>
        <taxon>Eukaryota</taxon>
        <taxon>Metazoa</taxon>
        <taxon>Spiralia</taxon>
        <taxon>Gnathifera</taxon>
        <taxon>Rotifera</taxon>
        <taxon>Eurotatoria</taxon>
        <taxon>Bdelloidea</taxon>
        <taxon>Philodinida</taxon>
        <taxon>Philodinidae</taxon>
        <taxon>Rotaria</taxon>
    </lineage>
</organism>
<dbReference type="Proteomes" id="UP000663838">
    <property type="component" value="Unassembled WGS sequence"/>
</dbReference>